<feature type="non-terminal residue" evidence="2">
    <location>
        <position position="1"/>
    </location>
</feature>
<proteinExistence type="predicted"/>
<evidence type="ECO:0000313" key="2">
    <source>
        <dbReference type="EMBL" id="GFS78383.1"/>
    </source>
</evidence>
<feature type="domain" description="Serpin" evidence="1">
    <location>
        <begin position="1"/>
        <end position="23"/>
    </location>
</feature>
<reference evidence="2" key="1">
    <citation type="submission" date="2020-08" db="EMBL/GenBank/DDBJ databases">
        <title>Multicomponent nature underlies the extraordinary mechanical properties of spider dragline silk.</title>
        <authorList>
            <person name="Kono N."/>
            <person name="Nakamura H."/>
            <person name="Mori M."/>
            <person name="Yoshida Y."/>
            <person name="Ohtoshi R."/>
            <person name="Malay A.D."/>
            <person name="Moran D.A.P."/>
            <person name="Tomita M."/>
            <person name="Numata K."/>
            <person name="Arakawa K."/>
        </authorList>
    </citation>
    <scope>NUCLEOTIDE SEQUENCE</scope>
</reference>
<dbReference type="InterPro" id="IPR023796">
    <property type="entry name" value="Serpin_dom"/>
</dbReference>
<dbReference type="Proteomes" id="UP000887013">
    <property type="component" value="Unassembled WGS sequence"/>
</dbReference>
<organism evidence="2 3">
    <name type="scientific">Nephila pilipes</name>
    <name type="common">Giant wood spider</name>
    <name type="synonym">Nephila maculata</name>
    <dbReference type="NCBI Taxonomy" id="299642"/>
    <lineage>
        <taxon>Eukaryota</taxon>
        <taxon>Metazoa</taxon>
        <taxon>Ecdysozoa</taxon>
        <taxon>Arthropoda</taxon>
        <taxon>Chelicerata</taxon>
        <taxon>Arachnida</taxon>
        <taxon>Araneae</taxon>
        <taxon>Araneomorphae</taxon>
        <taxon>Entelegynae</taxon>
        <taxon>Araneoidea</taxon>
        <taxon>Nephilidae</taxon>
        <taxon>Nephila</taxon>
    </lineage>
</organism>
<gene>
    <name evidence="2" type="primary">TK1782</name>
    <name evidence="2" type="ORF">NPIL_231721</name>
</gene>
<dbReference type="SUPFAM" id="SSF56574">
    <property type="entry name" value="Serpins"/>
    <property type="match status" value="1"/>
</dbReference>
<dbReference type="Gene3D" id="2.30.39.10">
    <property type="entry name" value="Alpha-1-antitrypsin, domain 1"/>
    <property type="match status" value="1"/>
</dbReference>
<protein>
    <submittedName>
        <fullName evidence="2">Uncharacterized serpin-like protein TK1782</fullName>
    </submittedName>
</protein>
<keyword evidence="3" id="KW-1185">Reference proteome</keyword>
<dbReference type="EMBL" id="BMAW01002396">
    <property type="protein sequence ID" value="GFS78383.1"/>
    <property type="molecule type" value="Genomic_DNA"/>
</dbReference>
<dbReference type="InterPro" id="IPR042185">
    <property type="entry name" value="Serpin_sf_2"/>
</dbReference>
<dbReference type="OrthoDB" id="47207at2759"/>
<name>A0A8X6T461_NEPPI</name>
<dbReference type="InterPro" id="IPR036186">
    <property type="entry name" value="Serpin_sf"/>
</dbReference>
<sequence>VDHPFMFVIYNSKNNLILFMGRVDEL</sequence>
<evidence type="ECO:0000313" key="3">
    <source>
        <dbReference type="Proteomes" id="UP000887013"/>
    </source>
</evidence>
<evidence type="ECO:0000259" key="1">
    <source>
        <dbReference type="Pfam" id="PF00079"/>
    </source>
</evidence>
<dbReference type="AlphaFoldDB" id="A0A8X6T461"/>
<dbReference type="Pfam" id="PF00079">
    <property type="entry name" value="Serpin"/>
    <property type="match status" value="1"/>
</dbReference>
<accession>A0A8X6T461</accession>
<comment type="caution">
    <text evidence="2">The sequence shown here is derived from an EMBL/GenBank/DDBJ whole genome shotgun (WGS) entry which is preliminary data.</text>
</comment>